<evidence type="ECO:0000256" key="9">
    <source>
        <dbReference type="ARBA" id="ARBA00023128"/>
    </source>
</evidence>
<evidence type="ECO:0000256" key="10">
    <source>
        <dbReference type="ARBA" id="ARBA00023136"/>
    </source>
</evidence>
<keyword evidence="9" id="KW-0496">Mitochondrion</keyword>
<dbReference type="PANTHER" id="PTHR21382:SF1">
    <property type="entry name" value="NADH DEHYDROGENASE [UBIQUINONE] 1 ALPHA SUBCOMPLEX SUBUNIT 11"/>
    <property type="match status" value="1"/>
</dbReference>
<keyword evidence="7" id="KW-0999">Mitochondrion inner membrane</keyword>
<comment type="subunit">
    <text evidence="4">Complex I is composed of 45 different subunits.</text>
</comment>
<sequence length="120" mass="13636">MVKRFFESYHEVPDGTQCHRKTYITTALGGICGIIGSAYSVSLNPADSTLEAVARVGRYTFTAAAIGERSEDQDFKVDKLRWISRLMVETEHQLLKAVLCPLQAWMAWHIYHTHTHTHSE</sequence>
<evidence type="ECO:0000256" key="4">
    <source>
        <dbReference type="ARBA" id="ARBA00011533"/>
    </source>
</evidence>
<evidence type="ECO:0000256" key="2">
    <source>
        <dbReference type="ARBA" id="ARBA00004292"/>
    </source>
</evidence>
<evidence type="ECO:0000256" key="1">
    <source>
        <dbReference type="ARBA" id="ARBA00003195"/>
    </source>
</evidence>
<evidence type="ECO:0000256" key="11">
    <source>
        <dbReference type="ARBA" id="ARBA00030608"/>
    </source>
</evidence>
<reference evidence="13" key="2">
    <citation type="submission" date="2025-09" db="UniProtKB">
        <authorList>
            <consortium name="Ensembl"/>
        </authorList>
    </citation>
    <scope>IDENTIFICATION</scope>
</reference>
<evidence type="ECO:0000256" key="7">
    <source>
        <dbReference type="ARBA" id="ARBA00022792"/>
    </source>
</evidence>
<keyword evidence="6" id="KW-0812">Transmembrane</keyword>
<comment type="similarity">
    <text evidence="3">Belongs to the complex I NDUFA11 subunit family.</text>
</comment>
<evidence type="ECO:0000313" key="13">
    <source>
        <dbReference type="Ensembl" id="ENSMSIP00000036944.1"/>
    </source>
</evidence>
<reference evidence="13" key="1">
    <citation type="submission" date="2025-08" db="UniProtKB">
        <authorList>
            <consortium name="Ensembl"/>
        </authorList>
    </citation>
    <scope>IDENTIFICATION</scope>
</reference>
<dbReference type="AlphaFoldDB" id="A0A8C6IG70"/>
<dbReference type="GO" id="GO:0045271">
    <property type="term" value="C:respiratory chain complex I"/>
    <property type="evidence" value="ECO:0007669"/>
    <property type="project" value="InterPro"/>
</dbReference>
<proteinExistence type="inferred from homology"/>
<dbReference type="PANTHER" id="PTHR21382">
    <property type="entry name" value="NADH-UBIQUINONE OXIDOREDUCTASE SUBUNIT"/>
    <property type="match status" value="1"/>
</dbReference>
<dbReference type="GO" id="GO:0005743">
    <property type="term" value="C:mitochondrial inner membrane"/>
    <property type="evidence" value="ECO:0007669"/>
    <property type="project" value="UniProtKB-SubCell"/>
</dbReference>
<name>A0A8C6IG70_MUSSI</name>
<comment type="subcellular location">
    <subcellularLocation>
        <location evidence="2">Mitochondrion inner membrane</location>
        <topology evidence="2">Multi-pass membrane protein</topology>
        <orientation evidence="2">Matrix side</orientation>
    </subcellularLocation>
</comment>
<keyword evidence="14" id="KW-1185">Reference proteome</keyword>
<evidence type="ECO:0000256" key="3">
    <source>
        <dbReference type="ARBA" id="ARBA00008699"/>
    </source>
</evidence>
<evidence type="ECO:0000256" key="8">
    <source>
        <dbReference type="ARBA" id="ARBA00022989"/>
    </source>
</evidence>
<dbReference type="GO" id="GO:0006120">
    <property type="term" value="P:mitochondrial electron transport, NADH to ubiquinone"/>
    <property type="evidence" value="ECO:0007669"/>
    <property type="project" value="InterPro"/>
</dbReference>
<dbReference type="InterPro" id="IPR039205">
    <property type="entry name" value="NDUFA11"/>
</dbReference>
<dbReference type="Proteomes" id="UP000694415">
    <property type="component" value="Unplaced"/>
</dbReference>
<keyword evidence="8" id="KW-1133">Transmembrane helix</keyword>
<evidence type="ECO:0000313" key="14">
    <source>
        <dbReference type="Proteomes" id="UP000694415"/>
    </source>
</evidence>
<comment type="function">
    <text evidence="1">Accessory subunit of the mitochondrial membrane respiratory chain NADH dehydrogenase (Complex I), that is believed not to be involved in catalysis. Complex I functions in the transfer of electrons from NADH to the respiratory chain. The immediate electron acceptor for the enzyme is believed to be ubiquinone.</text>
</comment>
<dbReference type="Ensembl" id="ENSMSIT00000046571.1">
    <property type="protein sequence ID" value="ENSMSIP00000036944.1"/>
    <property type="gene ID" value="ENSMSIG00000030776.1"/>
</dbReference>
<protein>
    <recommendedName>
        <fullName evidence="5">NADH dehydrogenase [ubiquinone] 1 alpha subcomplex subunit 11</fullName>
    </recommendedName>
    <alternativeName>
        <fullName evidence="11">Complex I-B14.7</fullName>
    </alternativeName>
    <alternativeName>
        <fullName evidence="12">NADH-ubiquinone oxidoreductase subunit B14.7</fullName>
    </alternativeName>
</protein>
<accession>A0A8C6IG70</accession>
<evidence type="ECO:0000256" key="5">
    <source>
        <dbReference type="ARBA" id="ARBA00018191"/>
    </source>
</evidence>
<dbReference type="GeneTree" id="ENSGT01040000243062"/>
<keyword evidence="10" id="KW-0472">Membrane</keyword>
<evidence type="ECO:0000256" key="12">
    <source>
        <dbReference type="ARBA" id="ARBA00031497"/>
    </source>
</evidence>
<organism evidence="13 14">
    <name type="scientific">Mus spicilegus</name>
    <name type="common">Mound-building mouse</name>
    <dbReference type="NCBI Taxonomy" id="10103"/>
    <lineage>
        <taxon>Eukaryota</taxon>
        <taxon>Metazoa</taxon>
        <taxon>Chordata</taxon>
        <taxon>Craniata</taxon>
        <taxon>Vertebrata</taxon>
        <taxon>Euteleostomi</taxon>
        <taxon>Mammalia</taxon>
        <taxon>Eutheria</taxon>
        <taxon>Euarchontoglires</taxon>
        <taxon>Glires</taxon>
        <taxon>Rodentia</taxon>
        <taxon>Myomorpha</taxon>
        <taxon>Muroidea</taxon>
        <taxon>Muridae</taxon>
        <taxon>Murinae</taxon>
        <taxon>Mus</taxon>
        <taxon>Mus</taxon>
    </lineage>
</organism>
<evidence type="ECO:0000256" key="6">
    <source>
        <dbReference type="ARBA" id="ARBA00022692"/>
    </source>
</evidence>